<reference evidence="3 4" key="1">
    <citation type="journal article" date="2014" name="PLoS Genet.">
        <title>Phylogenetically driven sequencing of extremely halophilic archaea reveals strategies for static and dynamic osmo-response.</title>
        <authorList>
            <person name="Becker E.A."/>
            <person name="Seitzer P.M."/>
            <person name="Tritt A."/>
            <person name="Larsen D."/>
            <person name="Krusor M."/>
            <person name="Yao A.I."/>
            <person name="Wu D."/>
            <person name="Madern D."/>
            <person name="Eisen J.A."/>
            <person name="Darling A.E."/>
            <person name="Facciotti M.T."/>
        </authorList>
    </citation>
    <scope>NUCLEOTIDE SEQUENCE [LARGE SCALE GENOMIC DNA]</scope>
    <source>
        <strain evidence="3 4">DSM 18795</strain>
    </source>
</reference>
<dbReference type="STRING" id="1227498.C492_07135"/>
<dbReference type="Proteomes" id="UP000011531">
    <property type="component" value="Unassembled WGS sequence"/>
</dbReference>
<feature type="domain" description="DUF8112" evidence="2">
    <location>
        <begin position="2"/>
        <end position="107"/>
    </location>
</feature>
<evidence type="ECO:0000313" key="3">
    <source>
        <dbReference type="EMBL" id="ELY63395.1"/>
    </source>
</evidence>
<gene>
    <name evidence="3" type="ORF">C492_07135</name>
</gene>
<dbReference type="RefSeq" id="WP_008421759.1">
    <property type="nucleotide sequence ID" value="NZ_AOIA01000045.1"/>
</dbReference>
<accession>L9XNR3</accession>
<name>L9XNR3_9EURY</name>
<proteinExistence type="predicted"/>
<comment type="caution">
    <text evidence="3">The sequence shown here is derived from an EMBL/GenBank/DDBJ whole genome shotgun (WGS) entry which is preliminary data.</text>
</comment>
<evidence type="ECO:0000256" key="1">
    <source>
        <dbReference type="SAM" id="MobiDB-lite"/>
    </source>
</evidence>
<protein>
    <recommendedName>
        <fullName evidence="2">DUF8112 domain-containing protein</fullName>
    </recommendedName>
</protein>
<dbReference type="EMBL" id="AOIA01000045">
    <property type="protein sequence ID" value="ELY63395.1"/>
    <property type="molecule type" value="Genomic_DNA"/>
</dbReference>
<dbReference type="AlphaFoldDB" id="L9XNR3"/>
<keyword evidence="4" id="KW-1185">Reference proteome</keyword>
<sequence>MLLEATPTQLLEGLSVGTQGSTHCQWCDYEFYEGDTATVLISRPADADCWIVHRAYCASCDPSAIAGPTLGCTELLARCRLGTRADLAAQQTELVVLEPKLQDASEPAESQSALETDEDTDPASVTQSLETEGVEIETLPPRLRTSDSRAD</sequence>
<dbReference type="InterPro" id="IPR058425">
    <property type="entry name" value="DUF8112"/>
</dbReference>
<evidence type="ECO:0000259" key="2">
    <source>
        <dbReference type="Pfam" id="PF26417"/>
    </source>
</evidence>
<dbReference type="OrthoDB" id="190308at2157"/>
<evidence type="ECO:0000313" key="4">
    <source>
        <dbReference type="Proteomes" id="UP000011531"/>
    </source>
</evidence>
<dbReference type="Pfam" id="PF26417">
    <property type="entry name" value="DUF8112"/>
    <property type="match status" value="1"/>
</dbReference>
<organism evidence="3 4">
    <name type="scientific">Natronococcus jeotgali DSM 18795</name>
    <dbReference type="NCBI Taxonomy" id="1227498"/>
    <lineage>
        <taxon>Archaea</taxon>
        <taxon>Methanobacteriati</taxon>
        <taxon>Methanobacteriota</taxon>
        <taxon>Stenosarchaea group</taxon>
        <taxon>Halobacteria</taxon>
        <taxon>Halobacteriales</taxon>
        <taxon>Natrialbaceae</taxon>
        <taxon>Natronococcus</taxon>
    </lineage>
</organism>
<feature type="region of interest" description="Disordered" evidence="1">
    <location>
        <begin position="98"/>
        <end position="151"/>
    </location>
</feature>